<proteinExistence type="predicted"/>
<dbReference type="RefSeq" id="WP_006108494.1">
    <property type="nucleotide sequence ID" value="NZ_AOIO01000021.1"/>
</dbReference>
<keyword evidence="1" id="KW-0812">Transmembrane</keyword>
<keyword evidence="1" id="KW-1133">Transmembrane helix</keyword>
<dbReference type="PATRIC" id="fig|29540.5.peg.1492"/>
<protein>
    <submittedName>
        <fullName evidence="2">Uncharacterized protein</fullName>
    </submittedName>
</protein>
<accession>M0AVW1</accession>
<feature type="transmembrane region" description="Helical" evidence="1">
    <location>
        <begin position="20"/>
        <end position="38"/>
    </location>
</feature>
<dbReference type="eggNOG" id="arCOG10769">
    <property type="taxonomic scope" value="Archaea"/>
</dbReference>
<keyword evidence="1" id="KW-0472">Membrane</keyword>
<sequence length="91" mass="10050">MDEIPARVRAVIELFRVRPISSSLLSVVPAVLAVGQLWNSYVNDVSPLIAIGFTLAMLGFAVVAMGHHVAAYRLWKLESSVERQRGSRDPF</sequence>
<dbReference type="EMBL" id="AOIO01000021">
    <property type="protein sequence ID" value="ELZ02462.1"/>
    <property type="molecule type" value="Genomic_DNA"/>
</dbReference>
<evidence type="ECO:0000313" key="2">
    <source>
        <dbReference type="EMBL" id="ELZ02462.1"/>
    </source>
</evidence>
<feature type="transmembrane region" description="Helical" evidence="1">
    <location>
        <begin position="50"/>
        <end position="75"/>
    </location>
</feature>
<keyword evidence="3" id="KW-1185">Reference proteome</keyword>
<evidence type="ECO:0000256" key="1">
    <source>
        <dbReference type="SAM" id="Phobius"/>
    </source>
</evidence>
<dbReference type="OrthoDB" id="260602at2157"/>
<name>M0AVW1_NATA1</name>
<dbReference type="AlphaFoldDB" id="M0AVW1"/>
<gene>
    <name evidence="2" type="ORF">C481_07326</name>
</gene>
<evidence type="ECO:0000313" key="3">
    <source>
        <dbReference type="Proteomes" id="UP000011554"/>
    </source>
</evidence>
<dbReference type="STRING" id="29540.C481_07326"/>
<reference evidence="2 3" key="1">
    <citation type="journal article" date="2014" name="PLoS Genet.">
        <title>Phylogenetically driven sequencing of extremely halophilic archaea reveals strategies for static and dynamic osmo-response.</title>
        <authorList>
            <person name="Becker E.A."/>
            <person name="Seitzer P.M."/>
            <person name="Tritt A."/>
            <person name="Larsen D."/>
            <person name="Krusor M."/>
            <person name="Yao A.I."/>
            <person name="Wu D."/>
            <person name="Madern D."/>
            <person name="Eisen J.A."/>
            <person name="Darling A.E."/>
            <person name="Facciotti M.T."/>
        </authorList>
    </citation>
    <scope>NUCLEOTIDE SEQUENCE [LARGE SCALE GENOMIC DNA]</scope>
    <source>
        <strain evidence="2 3">DSM 12278</strain>
    </source>
</reference>
<dbReference type="Proteomes" id="UP000011554">
    <property type="component" value="Unassembled WGS sequence"/>
</dbReference>
<comment type="caution">
    <text evidence="2">The sequence shown here is derived from an EMBL/GenBank/DDBJ whole genome shotgun (WGS) entry which is preliminary data.</text>
</comment>
<organism evidence="2 3">
    <name type="scientific">Natrialba asiatica (strain ATCC 700177 / DSM 12278 / JCM 9576 / FERM P-10747 / NBRC 102637 / 172P1)</name>
    <dbReference type="NCBI Taxonomy" id="29540"/>
    <lineage>
        <taxon>Archaea</taxon>
        <taxon>Methanobacteriati</taxon>
        <taxon>Methanobacteriota</taxon>
        <taxon>Stenosarchaea group</taxon>
        <taxon>Halobacteria</taxon>
        <taxon>Halobacteriales</taxon>
        <taxon>Natrialbaceae</taxon>
        <taxon>Natrialba</taxon>
    </lineage>
</organism>